<accession>A0A6V7PGI9</accession>
<gene>
    <name evidence="1" type="ORF">CB5_LOCUS13158</name>
</gene>
<dbReference type="EMBL" id="LR862130">
    <property type="protein sequence ID" value="CAD1829947.1"/>
    <property type="molecule type" value="Genomic_DNA"/>
</dbReference>
<reference evidence="1" key="1">
    <citation type="submission" date="2020-07" db="EMBL/GenBank/DDBJ databases">
        <authorList>
            <person name="Lin J."/>
        </authorList>
    </citation>
    <scope>NUCLEOTIDE SEQUENCE</scope>
</reference>
<name>A0A6V7PGI9_ANACO</name>
<dbReference type="AlphaFoldDB" id="A0A6V7PGI9"/>
<evidence type="ECO:0000313" key="1">
    <source>
        <dbReference type="EMBL" id="CAD1829947.1"/>
    </source>
</evidence>
<protein>
    <submittedName>
        <fullName evidence="1">Uncharacterized protein</fullName>
    </submittedName>
</protein>
<organism evidence="1">
    <name type="scientific">Ananas comosus var. bracteatus</name>
    <name type="common">red pineapple</name>
    <dbReference type="NCBI Taxonomy" id="296719"/>
    <lineage>
        <taxon>Eukaryota</taxon>
        <taxon>Viridiplantae</taxon>
        <taxon>Streptophyta</taxon>
        <taxon>Embryophyta</taxon>
        <taxon>Tracheophyta</taxon>
        <taxon>Spermatophyta</taxon>
        <taxon>Magnoliopsida</taxon>
        <taxon>Liliopsida</taxon>
        <taxon>Poales</taxon>
        <taxon>Bromeliaceae</taxon>
        <taxon>Bromelioideae</taxon>
        <taxon>Ananas</taxon>
    </lineage>
</organism>
<proteinExistence type="predicted"/>
<sequence length="177" mass="20131">MFLAARKCENKAVMVEKKFESKIVFRPITRVLRSKSGYLAPKPPNYRFWDARYQYQRGVPEPRRATEKDALGFELCEAEYRYCIARVPVLEPGTDTTSRRYRYTVRCPLDRGSSLCVRLRGTGSLPTSRHSGVGLRDICSPVRDSVPNGSAWDRLIPRGEMLDYHGPLGSASRTTLV</sequence>